<dbReference type="Pfam" id="PF05050">
    <property type="entry name" value="Methyltransf_21"/>
    <property type="match status" value="1"/>
</dbReference>
<feature type="domain" description="Methyltransferase FkbM" evidence="2">
    <location>
        <begin position="150"/>
        <end position="313"/>
    </location>
</feature>
<dbReference type="EMBL" id="KQ777311">
    <property type="protein sequence ID" value="OAD52136.1"/>
    <property type="molecule type" value="Genomic_DNA"/>
</dbReference>
<evidence type="ECO:0000313" key="3">
    <source>
        <dbReference type="EMBL" id="OAD52136.1"/>
    </source>
</evidence>
<dbReference type="Gene3D" id="3.40.50.150">
    <property type="entry name" value="Vaccinia Virus protein VP39"/>
    <property type="match status" value="1"/>
</dbReference>
<dbReference type="PANTHER" id="PTHR34009:SF2">
    <property type="entry name" value="PROTEIN STAR"/>
    <property type="match status" value="1"/>
</dbReference>
<keyword evidence="1" id="KW-0732">Signal</keyword>
<dbReference type="AlphaFoldDB" id="A0A310S6Z9"/>
<reference evidence="3 4" key="1">
    <citation type="submission" date="2015-07" db="EMBL/GenBank/DDBJ databases">
        <title>The genome of Eufriesea mexicana.</title>
        <authorList>
            <person name="Pan H."/>
            <person name="Kapheim K."/>
        </authorList>
    </citation>
    <scope>NUCLEOTIDE SEQUENCE [LARGE SCALE GENOMIC DNA]</scope>
    <source>
        <strain evidence="3">0111107269</strain>
        <tissue evidence="3">Whole body</tissue>
    </source>
</reference>
<dbReference type="SUPFAM" id="SSF53335">
    <property type="entry name" value="S-adenosyl-L-methionine-dependent methyltransferases"/>
    <property type="match status" value="1"/>
</dbReference>
<organism evidence="3 4">
    <name type="scientific">Eufriesea mexicana</name>
    <dbReference type="NCBI Taxonomy" id="516756"/>
    <lineage>
        <taxon>Eukaryota</taxon>
        <taxon>Metazoa</taxon>
        <taxon>Ecdysozoa</taxon>
        <taxon>Arthropoda</taxon>
        <taxon>Hexapoda</taxon>
        <taxon>Insecta</taxon>
        <taxon>Pterygota</taxon>
        <taxon>Neoptera</taxon>
        <taxon>Endopterygota</taxon>
        <taxon>Hymenoptera</taxon>
        <taxon>Apocrita</taxon>
        <taxon>Aculeata</taxon>
        <taxon>Apoidea</taxon>
        <taxon>Anthophila</taxon>
        <taxon>Apidae</taxon>
        <taxon>Eufriesea</taxon>
    </lineage>
</organism>
<sequence length="343" mass="39761">MTLLLGIVSIILIQQFFFASYLPLNQTKHDTYSKELYRDGRTKIIETCDNILVNTVNFKKEKEKVIICSNIVFTAVAALSRWYNFTDDVIWYNDKVQSPSNPRNWQRYMMDIRRNWILWKYNPNYSYNLENPEIEDPSMGQASKNGFFVECGAYDGETRSNTLVLERFLDWSGLLIEADPLNFSKMLQKNRKAYLTPTCLAIEPYPSVNSFLMANNVGRLHEPNASDSHLPNSPDVAHSGIHVSVQCFPFIHLMYALNVTTVNYFSLDIEGHELKVLKTIPFDMINIETLSVEFSHVENGKKELIDFMESKGYYVYSLVVRSDNLAHDVIFVKYDYEKTNLVE</sequence>
<keyword evidence="4" id="KW-1185">Reference proteome</keyword>
<dbReference type="InterPro" id="IPR029063">
    <property type="entry name" value="SAM-dependent_MTases_sf"/>
</dbReference>
<dbReference type="GO" id="GO:0031902">
    <property type="term" value="C:late endosome membrane"/>
    <property type="evidence" value="ECO:0007669"/>
    <property type="project" value="TreeGrafter"/>
</dbReference>
<dbReference type="GO" id="GO:0005789">
    <property type="term" value="C:endoplasmic reticulum membrane"/>
    <property type="evidence" value="ECO:0007669"/>
    <property type="project" value="TreeGrafter"/>
</dbReference>
<protein>
    <submittedName>
        <fullName evidence="3">Protein Star</fullName>
    </submittedName>
</protein>
<dbReference type="GO" id="GO:0016197">
    <property type="term" value="P:endosomal transport"/>
    <property type="evidence" value="ECO:0007669"/>
    <property type="project" value="TreeGrafter"/>
</dbReference>
<dbReference type="PANTHER" id="PTHR34009">
    <property type="entry name" value="PROTEIN STAR"/>
    <property type="match status" value="1"/>
</dbReference>
<dbReference type="Proteomes" id="UP000250275">
    <property type="component" value="Unassembled WGS sequence"/>
</dbReference>
<evidence type="ECO:0000259" key="2">
    <source>
        <dbReference type="Pfam" id="PF05050"/>
    </source>
</evidence>
<gene>
    <name evidence="3" type="ORF">WN48_02966</name>
</gene>
<dbReference type="InterPro" id="IPR053202">
    <property type="entry name" value="EGF_Rcpt_Signaling_Reg"/>
</dbReference>
<proteinExistence type="predicted"/>
<dbReference type="OrthoDB" id="6357215at2759"/>
<feature type="chain" id="PRO_5016403892" evidence="1">
    <location>
        <begin position="20"/>
        <end position="343"/>
    </location>
</feature>
<evidence type="ECO:0000313" key="4">
    <source>
        <dbReference type="Proteomes" id="UP000250275"/>
    </source>
</evidence>
<evidence type="ECO:0000256" key="1">
    <source>
        <dbReference type="SAM" id="SignalP"/>
    </source>
</evidence>
<accession>A0A310S6Z9</accession>
<dbReference type="InterPro" id="IPR006342">
    <property type="entry name" value="FkbM_mtfrase"/>
</dbReference>
<dbReference type="GO" id="GO:0005794">
    <property type="term" value="C:Golgi apparatus"/>
    <property type="evidence" value="ECO:0007669"/>
    <property type="project" value="TreeGrafter"/>
</dbReference>
<dbReference type="GO" id="GO:0005886">
    <property type="term" value="C:plasma membrane"/>
    <property type="evidence" value="ECO:0007669"/>
    <property type="project" value="TreeGrafter"/>
</dbReference>
<name>A0A310S6Z9_9HYME</name>
<feature type="signal peptide" evidence="1">
    <location>
        <begin position="1"/>
        <end position="19"/>
    </location>
</feature>
<dbReference type="GO" id="GO:0006888">
    <property type="term" value="P:endoplasmic reticulum to Golgi vesicle-mediated transport"/>
    <property type="evidence" value="ECO:0007669"/>
    <property type="project" value="TreeGrafter"/>
</dbReference>